<evidence type="ECO:0000259" key="9">
    <source>
        <dbReference type="Pfam" id="PF01694"/>
    </source>
</evidence>
<dbReference type="InterPro" id="IPR022764">
    <property type="entry name" value="Peptidase_S54_rhomboid_dom"/>
</dbReference>
<feature type="transmembrane region" description="Helical" evidence="8">
    <location>
        <begin position="183"/>
        <end position="204"/>
    </location>
</feature>
<evidence type="ECO:0000256" key="1">
    <source>
        <dbReference type="ARBA" id="ARBA00004141"/>
    </source>
</evidence>
<feature type="transmembrane region" description="Helical" evidence="8">
    <location>
        <begin position="290"/>
        <end position="309"/>
    </location>
</feature>
<dbReference type="InterPro" id="IPR050925">
    <property type="entry name" value="Rhomboid_protease_S54"/>
</dbReference>
<evidence type="ECO:0000313" key="11">
    <source>
        <dbReference type="Proteomes" id="UP000094444"/>
    </source>
</evidence>
<feature type="transmembrane region" description="Helical" evidence="8">
    <location>
        <begin position="252"/>
        <end position="270"/>
    </location>
</feature>
<keyword evidence="3 8" id="KW-0812">Transmembrane</keyword>
<evidence type="ECO:0000256" key="2">
    <source>
        <dbReference type="ARBA" id="ARBA00009045"/>
    </source>
</evidence>
<protein>
    <recommendedName>
        <fullName evidence="9">Peptidase S54 rhomboid domain-containing protein</fullName>
    </recommendedName>
</protein>
<dbReference type="GO" id="GO:0004252">
    <property type="term" value="F:serine-type endopeptidase activity"/>
    <property type="evidence" value="ECO:0007669"/>
    <property type="project" value="InterPro"/>
</dbReference>
<gene>
    <name evidence="10" type="ORF">DHEL01_v210185</name>
</gene>
<dbReference type="InterPro" id="IPR035952">
    <property type="entry name" value="Rhomboid-like_sf"/>
</dbReference>
<dbReference type="Proteomes" id="UP000094444">
    <property type="component" value="Unassembled WGS sequence"/>
</dbReference>
<comment type="similarity">
    <text evidence="2">Belongs to the peptidase S54 family.</text>
</comment>
<evidence type="ECO:0000256" key="3">
    <source>
        <dbReference type="ARBA" id="ARBA00022692"/>
    </source>
</evidence>
<evidence type="ECO:0000256" key="7">
    <source>
        <dbReference type="SAM" id="MobiDB-lite"/>
    </source>
</evidence>
<sequence>MLVSRLTATGARAGARPRLRRTRRPATSPPPHSAGARRSYTNNVGGYDYSQNSVPLIGPVIWAVAAVGTIYFTCAAFDVWKDIKKFRKEDRRGLTFEELQAEHARQWRRKSLSENIFTPGPIVAGSPRSVWDNMSGPSKIMAGMTLVNLGSVGLSKAPSRAAQTWWASLGHTPALPWYSNSQLFTSMFAHSGALHFAMNMMGLLNLGPPMAASPPISGSGSHFLAFYLSTGVISSLGAQAAALVFKRSRYTFGIGASGAVLGVFSAWATGNPEARVRIFPIPMSFNAKSLMEFEVVFEILGVLGIWRALRLPIAFGHSVHLVGLGVGAAYVTYDKNAQVWATSRRAAFRSMKLVGLV</sequence>
<keyword evidence="5 8" id="KW-1133">Transmembrane helix</keyword>
<dbReference type="EMBL" id="MAVT02001270">
    <property type="protein sequence ID" value="POS71423.1"/>
    <property type="molecule type" value="Genomic_DNA"/>
</dbReference>
<feature type="region of interest" description="Disordered" evidence="7">
    <location>
        <begin position="1"/>
        <end position="40"/>
    </location>
</feature>
<dbReference type="AlphaFoldDB" id="A0A2P5HMC6"/>
<dbReference type="SUPFAM" id="SSF144091">
    <property type="entry name" value="Rhomboid-like"/>
    <property type="match status" value="1"/>
</dbReference>
<evidence type="ECO:0000256" key="6">
    <source>
        <dbReference type="ARBA" id="ARBA00023136"/>
    </source>
</evidence>
<feature type="transmembrane region" description="Helical" evidence="8">
    <location>
        <begin position="60"/>
        <end position="80"/>
    </location>
</feature>
<accession>A0A2P5HMC6</accession>
<dbReference type="OrthoDB" id="10260614at2759"/>
<keyword evidence="6 8" id="KW-0472">Membrane</keyword>
<dbReference type="GO" id="GO:0006465">
    <property type="term" value="P:signal peptide processing"/>
    <property type="evidence" value="ECO:0007669"/>
    <property type="project" value="TreeGrafter"/>
</dbReference>
<dbReference type="PANTHER" id="PTHR43731">
    <property type="entry name" value="RHOMBOID PROTEASE"/>
    <property type="match status" value="1"/>
</dbReference>
<dbReference type="GO" id="GO:0016020">
    <property type="term" value="C:membrane"/>
    <property type="evidence" value="ECO:0007669"/>
    <property type="project" value="UniProtKB-SubCell"/>
</dbReference>
<dbReference type="Pfam" id="PF01694">
    <property type="entry name" value="Rhomboid"/>
    <property type="match status" value="1"/>
</dbReference>
<evidence type="ECO:0000256" key="4">
    <source>
        <dbReference type="ARBA" id="ARBA00022801"/>
    </source>
</evidence>
<evidence type="ECO:0000313" key="10">
    <source>
        <dbReference type="EMBL" id="POS71423.1"/>
    </source>
</evidence>
<comment type="caution">
    <text evidence="10">The sequence shown here is derived from an EMBL/GenBank/DDBJ whole genome shotgun (WGS) entry which is preliminary data.</text>
</comment>
<keyword evidence="4" id="KW-0378">Hydrolase</keyword>
<name>A0A2P5HMC6_DIAHE</name>
<reference evidence="10" key="1">
    <citation type="submission" date="2017-09" db="EMBL/GenBank/DDBJ databases">
        <title>Polyketide synthases of a Diaporthe helianthi virulent isolate.</title>
        <authorList>
            <person name="Baroncelli R."/>
        </authorList>
    </citation>
    <scope>NUCLEOTIDE SEQUENCE [LARGE SCALE GENOMIC DNA]</scope>
    <source>
        <strain evidence="10">7/96</strain>
    </source>
</reference>
<dbReference type="InParanoid" id="A0A2P5HMC6"/>
<feature type="compositionally biased region" description="Low complexity" evidence="7">
    <location>
        <begin position="1"/>
        <end position="14"/>
    </location>
</feature>
<feature type="domain" description="Peptidase S54 rhomboid" evidence="9">
    <location>
        <begin position="182"/>
        <end position="333"/>
    </location>
</feature>
<feature type="transmembrane region" description="Helical" evidence="8">
    <location>
        <begin position="224"/>
        <end position="245"/>
    </location>
</feature>
<dbReference type="STRING" id="158607.A0A2P5HMC6"/>
<proteinExistence type="inferred from homology"/>
<comment type="subcellular location">
    <subcellularLocation>
        <location evidence="1">Membrane</location>
        <topology evidence="1">Multi-pass membrane protein</topology>
    </subcellularLocation>
</comment>
<dbReference type="PANTHER" id="PTHR43731:SF14">
    <property type="entry name" value="PRESENILIN-ASSOCIATED RHOMBOID-LIKE PROTEIN, MITOCHONDRIAL"/>
    <property type="match status" value="1"/>
</dbReference>
<evidence type="ECO:0000256" key="5">
    <source>
        <dbReference type="ARBA" id="ARBA00022989"/>
    </source>
</evidence>
<feature type="compositionally biased region" description="Basic residues" evidence="7">
    <location>
        <begin position="15"/>
        <end position="24"/>
    </location>
</feature>
<dbReference type="Gene3D" id="1.20.1540.10">
    <property type="entry name" value="Rhomboid-like"/>
    <property type="match status" value="1"/>
</dbReference>
<organism evidence="10 11">
    <name type="scientific">Diaporthe helianthi</name>
    <dbReference type="NCBI Taxonomy" id="158607"/>
    <lineage>
        <taxon>Eukaryota</taxon>
        <taxon>Fungi</taxon>
        <taxon>Dikarya</taxon>
        <taxon>Ascomycota</taxon>
        <taxon>Pezizomycotina</taxon>
        <taxon>Sordariomycetes</taxon>
        <taxon>Sordariomycetidae</taxon>
        <taxon>Diaporthales</taxon>
        <taxon>Diaporthaceae</taxon>
        <taxon>Diaporthe</taxon>
    </lineage>
</organism>
<keyword evidence="11" id="KW-1185">Reference proteome</keyword>
<evidence type="ECO:0000256" key="8">
    <source>
        <dbReference type="SAM" id="Phobius"/>
    </source>
</evidence>